<keyword evidence="2" id="KW-0217">Developmental protein</keyword>
<evidence type="ECO:0000256" key="7">
    <source>
        <dbReference type="ARBA" id="ARBA00023242"/>
    </source>
</evidence>
<feature type="region of interest" description="Disordered" evidence="9">
    <location>
        <begin position="236"/>
        <end position="289"/>
    </location>
</feature>
<evidence type="ECO:0000313" key="11">
    <source>
        <dbReference type="Proteomes" id="UP000504635"/>
    </source>
</evidence>
<proteinExistence type="predicted"/>
<keyword evidence="5" id="KW-0805">Transcription regulation</keyword>
<evidence type="ECO:0000256" key="2">
    <source>
        <dbReference type="ARBA" id="ARBA00022473"/>
    </source>
</evidence>
<evidence type="ECO:0000313" key="12">
    <source>
        <dbReference type="RefSeq" id="XP_030746922.1"/>
    </source>
</evidence>
<dbReference type="GO" id="GO:0005634">
    <property type="term" value="C:nucleus"/>
    <property type="evidence" value="ECO:0007669"/>
    <property type="project" value="UniProtKB-SubCell"/>
</dbReference>
<dbReference type="GO" id="GO:0006357">
    <property type="term" value="P:regulation of transcription by RNA polymerase II"/>
    <property type="evidence" value="ECO:0007669"/>
    <property type="project" value="TreeGrafter"/>
</dbReference>
<dbReference type="GO" id="GO:0008406">
    <property type="term" value="P:gonad development"/>
    <property type="evidence" value="ECO:0007669"/>
    <property type="project" value="UniProtKB-ARBA"/>
</dbReference>
<feature type="domain" description="BTB" evidence="10">
    <location>
        <begin position="31"/>
        <end position="97"/>
    </location>
</feature>
<dbReference type="SUPFAM" id="SSF54695">
    <property type="entry name" value="POZ domain"/>
    <property type="match status" value="1"/>
</dbReference>
<comment type="subcellular location">
    <subcellularLocation>
        <location evidence="1">Nucleus</location>
    </subcellularLocation>
</comment>
<dbReference type="PROSITE" id="PS50097">
    <property type="entry name" value="BTB"/>
    <property type="match status" value="1"/>
</dbReference>
<reference evidence="12 13" key="1">
    <citation type="submission" date="2025-04" db="UniProtKB">
        <authorList>
            <consortium name="RefSeq"/>
        </authorList>
    </citation>
    <scope>IDENTIFICATION</scope>
    <source>
        <tissue evidence="12 13">Gonads</tissue>
    </source>
</reference>
<gene>
    <name evidence="12 13" type="primary">LOC115875563</name>
</gene>
<dbReference type="InterPro" id="IPR011333">
    <property type="entry name" value="SKP1/BTB/POZ_sf"/>
</dbReference>
<evidence type="ECO:0000256" key="8">
    <source>
        <dbReference type="ARBA" id="ARBA00037382"/>
    </source>
</evidence>
<dbReference type="RefSeq" id="XP_030746923.1">
    <property type="nucleotide sequence ID" value="XM_030891063.1"/>
</dbReference>
<feature type="compositionally biased region" description="Polar residues" evidence="9">
    <location>
        <begin position="236"/>
        <end position="281"/>
    </location>
</feature>
<keyword evidence="3" id="KW-0221">Differentiation</keyword>
<evidence type="ECO:0000256" key="9">
    <source>
        <dbReference type="SAM" id="MobiDB-lite"/>
    </source>
</evidence>
<organism evidence="11 13">
    <name type="scientific">Sitophilus oryzae</name>
    <name type="common">Rice weevil</name>
    <name type="synonym">Curculio oryzae</name>
    <dbReference type="NCBI Taxonomy" id="7048"/>
    <lineage>
        <taxon>Eukaryota</taxon>
        <taxon>Metazoa</taxon>
        <taxon>Ecdysozoa</taxon>
        <taxon>Arthropoda</taxon>
        <taxon>Hexapoda</taxon>
        <taxon>Insecta</taxon>
        <taxon>Pterygota</taxon>
        <taxon>Neoptera</taxon>
        <taxon>Endopterygota</taxon>
        <taxon>Coleoptera</taxon>
        <taxon>Polyphaga</taxon>
        <taxon>Cucujiformia</taxon>
        <taxon>Curculionidae</taxon>
        <taxon>Dryophthorinae</taxon>
        <taxon>Sitophilus</taxon>
    </lineage>
</organism>
<dbReference type="InterPro" id="IPR051095">
    <property type="entry name" value="Dros_DevTransReg"/>
</dbReference>
<dbReference type="SMART" id="SM00225">
    <property type="entry name" value="BTB"/>
    <property type="match status" value="1"/>
</dbReference>
<keyword evidence="7" id="KW-0539">Nucleus</keyword>
<keyword evidence="11" id="KW-1185">Reference proteome</keyword>
<dbReference type="CDD" id="cd18315">
    <property type="entry name" value="BTB_POZ_BAB-like"/>
    <property type="match status" value="1"/>
</dbReference>
<dbReference type="Pfam" id="PF00651">
    <property type="entry name" value="BTB"/>
    <property type="match status" value="1"/>
</dbReference>
<evidence type="ECO:0000256" key="5">
    <source>
        <dbReference type="ARBA" id="ARBA00023015"/>
    </source>
</evidence>
<evidence type="ECO:0000256" key="6">
    <source>
        <dbReference type="ARBA" id="ARBA00023163"/>
    </source>
</evidence>
<dbReference type="GeneID" id="115875563"/>
<dbReference type="GO" id="GO:0016199">
    <property type="term" value="P:axon midline choice point recognition"/>
    <property type="evidence" value="ECO:0007669"/>
    <property type="project" value="UniProtKB-ARBA"/>
</dbReference>
<dbReference type="GO" id="GO:0035167">
    <property type="term" value="P:larval lymph gland hemopoiesis"/>
    <property type="evidence" value="ECO:0007669"/>
    <property type="project" value="UniProtKB-ARBA"/>
</dbReference>
<dbReference type="Proteomes" id="UP000504635">
    <property type="component" value="Unplaced"/>
</dbReference>
<evidence type="ECO:0000259" key="10">
    <source>
        <dbReference type="PROSITE" id="PS50097"/>
    </source>
</evidence>
<dbReference type="AlphaFoldDB" id="A0A6J2X6S5"/>
<protein>
    <submittedName>
        <fullName evidence="12 13">Sex determination protein fruitless-like</fullName>
    </submittedName>
</protein>
<keyword evidence="6" id="KW-0804">Transcription</keyword>
<evidence type="ECO:0000256" key="4">
    <source>
        <dbReference type="ARBA" id="ARBA00022902"/>
    </source>
</evidence>
<dbReference type="GO" id="GO:0045476">
    <property type="term" value="P:nurse cell apoptotic process"/>
    <property type="evidence" value="ECO:0007669"/>
    <property type="project" value="UniProtKB-ARBA"/>
</dbReference>
<name>A0A6J2X6S5_SITOR</name>
<dbReference type="GO" id="GO:0007526">
    <property type="term" value="P:larval somatic muscle development"/>
    <property type="evidence" value="ECO:0007669"/>
    <property type="project" value="UniProtKB-ARBA"/>
</dbReference>
<evidence type="ECO:0000313" key="13">
    <source>
        <dbReference type="RefSeq" id="XP_030746923.1"/>
    </source>
</evidence>
<dbReference type="GO" id="GO:0048813">
    <property type="term" value="P:dendrite morphogenesis"/>
    <property type="evidence" value="ECO:0007669"/>
    <property type="project" value="UniProtKB-ARBA"/>
</dbReference>
<dbReference type="RefSeq" id="XP_030746922.1">
    <property type="nucleotide sequence ID" value="XM_030891062.1"/>
</dbReference>
<comment type="function">
    <text evidence="8">Putative transcription factor required for axon growth and guidance in the central and peripheral nervous systems. Repels CNS axons away from the midline by promoting the expression of the midline repellent sli and its receptor robo.</text>
</comment>
<dbReference type="PANTHER" id="PTHR23110">
    <property type="entry name" value="BTB DOMAIN TRANSCRIPTION FACTOR"/>
    <property type="match status" value="1"/>
</dbReference>
<dbReference type="PANTHER" id="PTHR23110:SF111">
    <property type="entry name" value="LONGITUDINALS LACKING PROTEIN, ISOFORMS F_I_K_T"/>
    <property type="match status" value="1"/>
</dbReference>
<dbReference type="Gene3D" id="3.30.710.10">
    <property type="entry name" value="Potassium Channel Kv1.1, Chain A"/>
    <property type="match status" value="1"/>
</dbReference>
<dbReference type="InterPro" id="IPR000210">
    <property type="entry name" value="BTB/POZ_dom"/>
</dbReference>
<evidence type="ECO:0000256" key="1">
    <source>
        <dbReference type="ARBA" id="ARBA00004123"/>
    </source>
</evidence>
<dbReference type="GO" id="GO:0007464">
    <property type="term" value="P:R3/R4 cell fate commitment"/>
    <property type="evidence" value="ECO:0007669"/>
    <property type="project" value="UniProtKB-ARBA"/>
</dbReference>
<dbReference type="KEGG" id="soy:115875563"/>
<keyword evidence="4" id="KW-0524">Neurogenesis</keyword>
<accession>A0A6J2X6S5</accession>
<dbReference type="GO" id="GO:0045467">
    <property type="term" value="P:R7 cell development"/>
    <property type="evidence" value="ECO:0007669"/>
    <property type="project" value="UniProtKB-ARBA"/>
</dbReference>
<sequence>MTGKGYNIKWKKQGECFKGALSNYLNKQILCDVTLTSEGKFFKAHQIVLAGCSKYFEDIFLEIPPNSYPVVILKDVTALEIKLLLTCIYKGDVDIPYDIMKTFLHTCEVLKMEGFYTDVDENHENVTSNGEVVHPPQNSAEVENRNKDIVDLLNTIEETIAESQIEYQKMKQMSVLDSPPGDSQKSFVFSLDESASVLRTTAHLSSEAVIIEGNQAEVMEISDDEGSNEELQPTLEQNTVEENTNDNIQQVSKPNTEKNSPLEQVTMEENTNENIQPVSKPNTEKNCDESEELSYHSLNDNLSLRLSPSSVGSSYISDDDSEIVLTRKSLPQIKMDAIRRAKRMKVILDNTVCSDLFE</sequence>
<dbReference type="OrthoDB" id="6425912at2759"/>
<evidence type="ECO:0000256" key="3">
    <source>
        <dbReference type="ARBA" id="ARBA00022782"/>
    </source>
</evidence>